<reference evidence="1 2" key="1">
    <citation type="submission" date="2024-01" db="EMBL/GenBank/DDBJ databases">
        <title>The genomes of 5 underutilized Papilionoideae crops provide insights into root nodulation and disease resistanc.</title>
        <authorList>
            <person name="Jiang F."/>
        </authorList>
    </citation>
    <scope>NUCLEOTIDE SEQUENCE [LARGE SCALE GENOMIC DNA]</scope>
    <source>
        <strain evidence="1">LVBAO_FW01</strain>
        <tissue evidence="1">Leaves</tissue>
    </source>
</reference>
<organism evidence="1 2">
    <name type="scientific">Canavalia gladiata</name>
    <name type="common">Sword bean</name>
    <name type="synonym">Dolichos gladiatus</name>
    <dbReference type="NCBI Taxonomy" id="3824"/>
    <lineage>
        <taxon>Eukaryota</taxon>
        <taxon>Viridiplantae</taxon>
        <taxon>Streptophyta</taxon>
        <taxon>Embryophyta</taxon>
        <taxon>Tracheophyta</taxon>
        <taxon>Spermatophyta</taxon>
        <taxon>Magnoliopsida</taxon>
        <taxon>eudicotyledons</taxon>
        <taxon>Gunneridae</taxon>
        <taxon>Pentapetalae</taxon>
        <taxon>rosids</taxon>
        <taxon>fabids</taxon>
        <taxon>Fabales</taxon>
        <taxon>Fabaceae</taxon>
        <taxon>Papilionoideae</taxon>
        <taxon>50 kb inversion clade</taxon>
        <taxon>NPAAA clade</taxon>
        <taxon>indigoferoid/millettioid clade</taxon>
        <taxon>Phaseoleae</taxon>
        <taxon>Canavalia</taxon>
    </lineage>
</organism>
<name>A0AAN9LQW3_CANGL</name>
<proteinExistence type="predicted"/>
<dbReference type="AlphaFoldDB" id="A0AAN9LQW3"/>
<keyword evidence="2" id="KW-1185">Reference proteome</keyword>
<dbReference type="EMBL" id="JAYMYQ010000004">
    <property type="protein sequence ID" value="KAK7338563.1"/>
    <property type="molecule type" value="Genomic_DNA"/>
</dbReference>
<protein>
    <submittedName>
        <fullName evidence="1">Uncharacterized protein</fullName>
    </submittedName>
</protein>
<comment type="caution">
    <text evidence="1">The sequence shown here is derived from an EMBL/GenBank/DDBJ whole genome shotgun (WGS) entry which is preliminary data.</text>
</comment>
<sequence>MNRGWAFLSQRVANSVTGPSLACSDRGWVLCFVFVGVVGESPDRADGGARSRLGFVKPPVFWAIIRGSTVPDETKSWDEPLRALLVRLYRHGVSASSPYPVLVMFVDVHPGPASFALLDLIDC</sequence>
<evidence type="ECO:0000313" key="1">
    <source>
        <dbReference type="EMBL" id="KAK7338563.1"/>
    </source>
</evidence>
<dbReference type="Proteomes" id="UP001367508">
    <property type="component" value="Unassembled WGS sequence"/>
</dbReference>
<accession>A0AAN9LQW3</accession>
<evidence type="ECO:0000313" key="2">
    <source>
        <dbReference type="Proteomes" id="UP001367508"/>
    </source>
</evidence>
<gene>
    <name evidence="1" type="ORF">VNO77_19177</name>
</gene>